<dbReference type="Proteomes" id="UP001060215">
    <property type="component" value="Chromosome 13"/>
</dbReference>
<protein>
    <submittedName>
        <fullName evidence="1">Pyruvate kinase 2, cytosolic</fullName>
    </submittedName>
</protein>
<keyword evidence="1" id="KW-0670">Pyruvate</keyword>
<proteinExistence type="predicted"/>
<keyword evidence="2" id="KW-1185">Reference proteome</keyword>
<keyword evidence="1" id="KW-0808">Transferase</keyword>
<accession>A0ACC0FYF8</accession>
<sequence>MQGGQMVVEGPVRLASVLTPSKPSFLPSLTKIVGTLGPNSRSVEVIEACLEAGMSVARFDFSWLDDNYHQETLENLRIAVKNVKRLCAVSVLEIIPEDSCLDLCSFVSQPSCFTWRFRKCHVKVLVVFVCETCLFLLAILKIL</sequence>
<evidence type="ECO:0000313" key="1">
    <source>
        <dbReference type="EMBL" id="KAI7993127.1"/>
    </source>
</evidence>
<keyword evidence="1" id="KW-0418">Kinase</keyword>
<organism evidence="1 2">
    <name type="scientific">Camellia lanceoleosa</name>
    <dbReference type="NCBI Taxonomy" id="1840588"/>
    <lineage>
        <taxon>Eukaryota</taxon>
        <taxon>Viridiplantae</taxon>
        <taxon>Streptophyta</taxon>
        <taxon>Embryophyta</taxon>
        <taxon>Tracheophyta</taxon>
        <taxon>Spermatophyta</taxon>
        <taxon>Magnoliopsida</taxon>
        <taxon>eudicotyledons</taxon>
        <taxon>Gunneridae</taxon>
        <taxon>Pentapetalae</taxon>
        <taxon>asterids</taxon>
        <taxon>Ericales</taxon>
        <taxon>Theaceae</taxon>
        <taxon>Camellia</taxon>
    </lineage>
</organism>
<gene>
    <name evidence="1" type="ORF">LOK49_LG12G02615</name>
</gene>
<evidence type="ECO:0000313" key="2">
    <source>
        <dbReference type="Proteomes" id="UP001060215"/>
    </source>
</evidence>
<reference evidence="1 2" key="1">
    <citation type="journal article" date="2022" name="Plant J.">
        <title>Chromosome-level genome of Camellia lanceoleosa provides a valuable resource for understanding genome evolution and self-incompatibility.</title>
        <authorList>
            <person name="Gong W."/>
            <person name="Xiao S."/>
            <person name="Wang L."/>
            <person name="Liao Z."/>
            <person name="Chang Y."/>
            <person name="Mo W."/>
            <person name="Hu G."/>
            <person name="Li W."/>
            <person name="Zhao G."/>
            <person name="Zhu H."/>
            <person name="Hu X."/>
            <person name="Ji K."/>
            <person name="Xiang X."/>
            <person name="Song Q."/>
            <person name="Yuan D."/>
            <person name="Jin S."/>
            <person name="Zhang L."/>
        </authorList>
    </citation>
    <scope>NUCLEOTIDE SEQUENCE [LARGE SCALE GENOMIC DNA]</scope>
    <source>
        <strain evidence="1">SQ_2022a</strain>
    </source>
</reference>
<comment type="caution">
    <text evidence="1">The sequence shown here is derived from an EMBL/GenBank/DDBJ whole genome shotgun (WGS) entry which is preliminary data.</text>
</comment>
<name>A0ACC0FYF8_9ERIC</name>
<dbReference type="EMBL" id="CM045770">
    <property type="protein sequence ID" value="KAI7993127.1"/>
    <property type="molecule type" value="Genomic_DNA"/>
</dbReference>